<name>A0A402AKC5_9CHLR</name>
<keyword evidence="1" id="KW-0479">Metal-binding</keyword>
<evidence type="ECO:0000313" key="5">
    <source>
        <dbReference type="EMBL" id="GCE19460.1"/>
    </source>
</evidence>
<dbReference type="RefSeq" id="WP_218031857.1">
    <property type="nucleotide sequence ID" value="NZ_BIFS01000001.1"/>
</dbReference>
<protein>
    <recommendedName>
        <fullName evidence="4">Molybdopterin oxidoreductase domain-containing protein</fullName>
    </recommendedName>
</protein>
<feature type="domain" description="Molybdopterin oxidoreductase" evidence="4">
    <location>
        <begin position="2"/>
        <end position="271"/>
    </location>
</feature>
<proteinExistence type="predicted"/>
<dbReference type="GO" id="GO:0051536">
    <property type="term" value="F:iron-sulfur cluster binding"/>
    <property type="evidence" value="ECO:0007669"/>
    <property type="project" value="UniProtKB-KW"/>
</dbReference>
<dbReference type="InterPro" id="IPR050123">
    <property type="entry name" value="Prok_molybdopt-oxidoreductase"/>
</dbReference>
<organism evidence="5 6">
    <name type="scientific">Dictyobacter kobayashii</name>
    <dbReference type="NCBI Taxonomy" id="2014872"/>
    <lineage>
        <taxon>Bacteria</taxon>
        <taxon>Bacillati</taxon>
        <taxon>Chloroflexota</taxon>
        <taxon>Ktedonobacteria</taxon>
        <taxon>Ktedonobacterales</taxon>
        <taxon>Dictyobacteraceae</taxon>
        <taxon>Dictyobacter</taxon>
    </lineage>
</organism>
<dbReference type="GO" id="GO:0016020">
    <property type="term" value="C:membrane"/>
    <property type="evidence" value="ECO:0007669"/>
    <property type="project" value="TreeGrafter"/>
</dbReference>
<accession>A0A402AKC5</accession>
<dbReference type="Gene3D" id="3.40.50.740">
    <property type="match status" value="1"/>
</dbReference>
<gene>
    <name evidence="5" type="ORF">KDK_32600</name>
</gene>
<dbReference type="Proteomes" id="UP000287188">
    <property type="component" value="Unassembled WGS sequence"/>
</dbReference>
<evidence type="ECO:0000256" key="1">
    <source>
        <dbReference type="ARBA" id="ARBA00022723"/>
    </source>
</evidence>
<dbReference type="GO" id="GO:0046872">
    <property type="term" value="F:metal ion binding"/>
    <property type="evidence" value="ECO:0007669"/>
    <property type="project" value="UniProtKB-KW"/>
</dbReference>
<dbReference type="PROSITE" id="PS00490">
    <property type="entry name" value="MOLYBDOPTERIN_PROK_2"/>
    <property type="match status" value="1"/>
</dbReference>
<dbReference type="GO" id="GO:0003954">
    <property type="term" value="F:NADH dehydrogenase activity"/>
    <property type="evidence" value="ECO:0007669"/>
    <property type="project" value="TreeGrafter"/>
</dbReference>
<dbReference type="Gene3D" id="3.40.228.10">
    <property type="entry name" value="Dimethylsulfoxide Reductase, domain 2"/>
    <property type="match status" value="1"/>
</dbReference>
<dbReference type="Pfam" id="PF00384">
    <property type="entry name" value="Molybdopterin"/>
    <property type="match status" value="1"/>
</dbReference>
<dbReference type="AlphaFoldDB" id="A0A402AKC5"/>
<keyword evidence="6" id="KW-1185">Reference proteome</keyword>
<dbReference type="InterPro" id="IPR006655">
    <property type="entry name" value="Mopterin_OxRdtase_prok_CS"/>
</dbReference>
<evidence type="ECO:0000313" key="6">
    <source>
        <dbReference type="Proteomes" id="UP000287188"/>
    </source>
</evidence>
<dbReference type="PANTHER" id="PTHR43105:SF10">
    <property type="entry name" value="NADH-QUINONE OXIDOREDUCTASE SUBUNIT G"/>
    <property type="match status" value="1"/>
</dbReference>
<reference evidence="6" key="1">
    <citation type="submission" date="2018-12" db="EMBL/GenBank/DDBJ databases">
        <title>Tengunoibacter tsumagoiensis gen. nov., sp. nov., Dictyobacter kobayashii sp. nov., D. alpinus sp. nov., and D. joshuensis sp. nov. and description of Dictyobacteraceae fam. nov. within the order Ktedonobacterales isolated from Tengu-no-mugimeshi.</title>
        <authorList>
            <person name="Wang C.M."/>
            <person name="Zheng Y."/>
            <person name="Sakai Y."/>
            <person name="Toyoda A."/>
            <person name="Minakuchi Y."/>
            <person name="Abe K."/>
            <person name="Yokota A."/>
            <person name="Yabe S."/>
        </authorList>
    </citation>
    <scope>NUCLEOTIDE SEQUENCE [LARGE SCALE GENOMIC DNA]</scope>
    <source>
        <strain evidence="6">Uno11</strain>
    </source>
</reference>
<evidence type="ECO:0000259" key="4">
    <source>
        <dbReference type="Pfam" id="PF00384"/>
    </source>
</evidence>
<evidence type="ECO:0000256" key="3">
    <source>
        <dbReference type="ARBA" id="ARBA00023014"/>
    </source>
</evidence>
<sequence length="397" mass="43383">MRSGTDSALLNGMLHVIIKEGLIDENFIRERTVGWEETKALVEQYPPERVARVCGLKPEVIVEAARMYGRARAALIYTARGLEHQSKGVDNGVTAANLALATGNFGRPGAGYGTLTGQGNGQGGREMGQKASQLPGCREVDNPEDRAYISSVWGIEEADLPHSGYPATLMIPAMLRKELRACFMICSNPMVSLPDQHTVERALRGLDLFVVTDFFLSETAELADIVLPGSSWAEDEGTTTSLEGRVIKYNKAVEPPGEARRDWEIVCDLARRLGKGQYFDFHSTRDIFNELRLCTRGAKSDYWGITYEKIDEQNGVFWPCPSAEHPGTHASMSSALASGWKSTLSSHHLCTASRGARRRISIGAYYRARDLSLSVRQSNTARAIPQGTGSLSLGGDA</sequence>
<dbReference type="EMBL" id="BIFS01000001">
    <property type="protein sequence ID" value="GCE19460.1"/>
    <property type="molecule type" value="Genomic_DNA"/>
</dbReference>
<dbReference type="InterPro" id="IPR006656">
    <property type="entry name" value="Mopterin_OxRdtase"/>
</dbReference>
<evidence type="ECO:0000256" key="2">
    <source>
        <dbReference type="ARBA" id="ARBA00023004"/>
    </source>
</evidence>
<dbReference type="PANTHER" id="PTHR43105">
    <property type="entry name" value="RESPIRATORY NITRATE REDUCTASE"/>
    <property type="match status" value="1"/>
</dbReference>
<comment type="caution">
    <text evidence="5">The sequence shown here is derived from an EMBL/GenBank/DDBJ whole genome shotgun (WGS) entry which is preliminary data.</text>
</comment>
<dbReference type="GO" id="GO:0022904">
    <property type="term" value="P:respiratory electron transport chain"/>
    <property type="evidence" value="ECO:0007669"/>
    <property type="project" value="TreeGrafter"/>
</dbReference>
<dbReference type="SUPFAM" id="SSF53706">
    <property type="entry name" value="Formate dehydrogenase/DMSO reductase, domains 1-3"/>
    <property type="match status" value="1"/>
</dbReference>
<keyword evidence="3" id="KW-0411">Iron-sulfur</keyword>
<keyword evidence="2" id="KW-0408">Iron</keyword>